<keyword evidence="7" id="KW-0997">Cell inner membrane</keyword>
<feature type="transmembrane region" description="Helical" evidence="7">
    <location>
        <begin position="109"/>
        <end position="130"/>
    </location>
</feature>
<feature type="transmembrane region" description="Helical" evidence="7">
    <location>
        <begin position="12"/>
        <end position="32"/>
    </location>
</feature>
<evidence type="ECO:0000259" key="8">
    <source>
        <dbReference type="Pfam" id="PF04290"/>
    </source>
</evidence>
<evidence type="ECO:0000256" key="5">
    <source>
        <dbReference type="ARBA" id="ARBA00022989"/>
    </source>
</evidence>
<comment type="similarity">
    <text evidence="7">Belongs to the TRAP transporter small permease family.</text>
</comment>
<dbReference type="Proteomes" id="UP000027337">
    <property type="component" value="Unassembled WGS sequence"/>
</dbReference>
<dbReference type="eggNOG" id="COG3090">
    <property type="taxonomic scope" value="Bacteria"/>
</dbReference>
<dbReference type="InterPro" id="IPR055348">
    <property type="entry name" value="DctQ"/>
</dbReference>
<dbReference type="AlphaFoldDB" id="A0A061SS16"/>
<keyword evidence="6 7" id="KW-0472">Membrane</keyword>
<dbReference type="GO" id="GO:0005886">
    <property type="term" value="C:plasma membrane"/>
    <property type="evidence" value="ECO:0007669"/>
    <property type="project" value="UniProtKB-SubCell"/>
</dbReference>
<evidence type="ECO:0000256" key="6">
    <source>
        <dbReference type="ARBA" id="ARBA00023136"/>
    </source>
</evidence>
<dbReference type="Pfam" id="PF04290">
    <property type="entry name" value="DctQ"/>
    <property type="match status" value="1"/>
</dbReference>
<keyword evidence="10" id="KW-1185">Reference proteome</keyword>
<organism evidence="9 10">
    <name type="scientific">Sulfitobacter mediterraneus</name>
    <dbReference type="NCBI Taxonomy" id="83219"/>
    <lineage>
        <taxon>Bacteria</taxon>
        <taxon>Pseudomonadati</taxon>
        <taxon>Pseudomonadota</taxon>
        <taxon>Alphaproteobacteria</taxon>
        <taxon>Rhodobacterales</taxon>
        <taxon>Roseobacteraceae</taxon>
        <taxon>Sulfitobacter</taxon>
    </lineage>
</organism>
<evidence type="ECO:0000256" key="2">
    <source>
        <dbReference type="ARBA" id="ARBA00022448"/>
    </source>
</evidence>
<dbReference type="RefSeq" id="WP_037905201.1">
    <property type="nucleotide sequence ID" value="NZ_JAFBPZ010000001.1"/>
</dbReference>
<proteinExistence type="inferred from homology"/>
<keyword evidence="3" id="KW-1003">Cell membrane</keyword>
<comment type="subcellular location">
    <subcellularLocation>
        <location evidence="7">Cell inner membrane</location>
        <topology evidence="7">Multi-pass membrane protein</topology>
    </subcellularLocation>
    <subcellularLocation>
        <location evidence="1">Cell membrane</location>
        <topology evidence="1">Multi-pass membrane protein</topology>
    </subcellularLocation>
</comment>
<feature type="domain" description="Tripartite ATP-independent periplasmic transporters DctQ component" evidence="8">
    <location>
        <begin position="64"/>
        <end position="176"/>
    </location>
</feature>
<keyword evidence="5 7" id="KW-1133">Transmembrane helix</keyword>
<evidence type="ECO:0000256" key="4">
    <source>
        <dbReference type="ARBA" id="ARBA00022692"/>
    </source>
</evidence>
<comment type="caution">
    <text evidence="9">The sequence shown here is derived from an EMBL/GenBank/DDBJ whole genome shotgun (WGS) entry which is preliminary data.</text>
</comment>
<dbReference type="STRING" id="83219.PM02_03500"/>
<gene>
    <name evidence="9" type="ORF">PM02_03500</name>
</gene>
<keyword evidence="2 7" id="KW-0813">Transport</keyword>
<comment type="subunit">
    <text evidence="7">The complex comprises the extracytoplasmic solute receptor protein and the two transmembrane proteins.</text>
</comment>
<evidence type="ECO:0000313" key="10">
    <source>
        <dbReference type="Proteomes" id="UP000027337"/>
    </source>
</evidence>
<comment type="function">
    <text evidence="7">Part of the tripartite ATP-independent periplasmic (TRAP) transport system.</text>
</comment>
<accession>A0A061SS16</accession>
<dbReference type="GO" id="GO:0022857">
    <property type="term" value="F:transmembrane transporter activity"/>
    <property type="evidence" value="ECO:0007669"/>
    <property type="project" value="UniProtKB-UniRule"/>
</dbReference>
<dbReference type="EMBL" id="JEMU01000002">
    <property type="protein sequence ID" value="KAJ04516.1"/>
    <property type="molecule type" value="Genomic_DNA"/>
</dbReference>
<evidence type="ECO:0000256" key="1">
    <source>
        <dbReference type="ARBA" id="ARBA00004651"/>
    </source>
</evidence>
<reference evidence="9 10" key="1">
    <citation type="journal article" date="2014" name="Genome Announc.">
        <title>Draft Genome Sequences of Two Isolates of the Roseobacter Group, Sulfitobacter sp. Strains 3SOLIMAR09 and 1FIGIMAR09, from Harbors of Mallorca Island (Mediterranean Sea).</title>
        <authorList>
            <person name="Mas-Llado M."/>
            <person name="Pina-Villalonga J.M."/>
            <person name="Brunet-Galmes I."/>
            <person name="Nogales B."/>
            <person name="Bosch R."/>
        </authorList>
    </citation>
    <scope>NUCLEOTIDE SEQUENCE [LARGE SCALE GENOMIC DNA]</scope>
    <source>
        <strain evidence="9 10">1FIGIMAR09</strain>
    </source>
</reference>
<evidence type="ECO:0000256" key="7">
    <source>
        <dbReference type="RuleBase" id="RU369079"/>
    </source>
</evidence>
<sequence length="193" mass="21371">MHRLIQSLARLTALAGGFVLIVLIVLTSLSIIGRSVNKLLHNDFFQQKMTGFSQALLDLGIGEINGSYELLEAGVAFSIFSFLPLCQLYGSHATVDVFTAALPLRANRWIAAFWEIVLALVLLLIIWRLYEGMQRYIGNGETTLFLQFPVWWAYAASFAAGVVTCIVAAYCAVMRLLEAVQNHSILPSEHGEH</sequence>
<protein>
    <recommendedName>
        <fullName evidence="7">TRAP transporter small permease protein</fullName>
    </recommendedName>
</protein>
<feature type="transmembrane region" description="Helical" evidence="7">
    <location>
        <begin position="70"/>
        <end position="89"/>
    </location>
</feature>
<name>A0A061SS16_9RHOB</name>
<evidence type="ECO:0000313" key="9">
    <source>
        <dbReference type="EMBL" id="KAJ04516.1"/>
    </source>
</evidence>
<feature type="transmembrane region" description="Helical" evidence="7">
    <location>
        <begin position="150"/>
        <end position="173"/>
    </location>
</feature>
<evidence type="ECO:0000256" key="3">
    <source>
        <dbReference type="ARBA" id="ARBA00022475"/>
    </source>
</evidence>
<keyword evidence="4 7" id="KW-0812">Transmembrane</keyword>